<dbReference type="Pfam" id="PF00480">
    <property type="entry name" value="ROK"/>
    <property type="match status" value="1"/>
</dbReference>
<accession>A0A8J7G9W6</accession>
<dbReference type="SUPFAM" id="SSF53067">
    <property type="entry name" value="Actin-like ATPase domain"/>
    <property type="match status" value="1"/>
</dbReference>
<dbReference type="GO" id="GO:0003700">
    <property type="term" value="F:DNA-binding transcription factor activity"/>
    <property type="evidence" value="ECO:0007669"/>
    <property type="project" value="InterPro"/>
</dbReference>
<proteinExistence type="inferred from homology"/>
<dbReference type="InterPro" id="IPR036390">
    <property type="entry name" value="WH_DNA-bd_sf"/>
</dbReference>
<dbReference type="EMBL" id="JADOUF010000001">
    <property type="protein sequence ID" value="MBG6135325.1"/>
    <property type="molecule type" value="Genomic_DNA"/>
</dbReference>
<dbReference type="InterPro" id="IPR011991">
    <property type="entry name" value="ArsR-like_HTH"/>
</dbReference>
<dbReference type="SUPFAM" id="SSF46785">
    <property type="entry name" value="Winged helix' DNA-binding domain"/>
    <property type="match status" value="1"/>
</dbReference>
<dbReference type="InterPro" id="IPR000600">
    <property type="entry name" value="ROK"/>
</dbReference>
<dbReference type="GO" id="GO:0016301">
    <property type="term" value="F:kinase activity"/>
    <property type="evidence" value="ECO:0007669"/>
    <property type="project" value="UniProtKB-KW"/>
</dbReference>
<dbReference type="PANTHER" id="PTHR18964:SF149">
    <property type="entry name" value="BIFUNCTIONAL UDP-N-ACETYLGLUCOSAMINE 2-EPIMERASE_N-ACETYLMANNOSAMINE KINASE"/>
    <property type="match status" value="1"/>
</dbReference>
<dbReference type="Pfam" id="PF12802">
    <property type="entry name" value="MarR_2"/>
    <property type="match status" value="1"/>
</dbReference>
<protein>
    <submittedName>
        <fullName evidence="3">Putative NBD/HSP70 family sugar kinase</fullName>
    </submittedName>
</protein>
<keyword evidence="3" id="KW-0418">Kinase</keyword>
<dbReference type="CDD" id="cd00090">
    <property type="entry name" value="HTH_ARSR"/>
    <property type="match status" value="1"/>
</dbReference>
<reference evidence="3" key="1">
    <citation type="submission" date="2020-11" db="EMBL/GenBank/DDBJ databases">
        <title>Sequencing the genomes of 1000 actinobacteria strains.</title>
        <authorList>
            <person name="Klenk H.-P."/>
        </authorList>
    </citation>
    <scope>NUCLEOTIDE SEQUENCE</scope>
    <source>
        <strain evidence="3">DSM 45356</strain>
    </source>
</reference>
<comment type="similarity">
    <text evidence="1">Belongs to the ROK (NagC/XylR) family.</text>
</comment>
<dbReference type="Proteomes" id="UP000622552">
    <property type="component" value="Unassembled WGS sequence"/>
</dbReference>
<dbReference type="RefSeq" id="WP_197002445.1">
    <property type="nucleotide sequence ID" value="NZ_BONS01000003.1"/>
</dbReference>
<name>A0A8J7G9W6_9ACTN</name>
<dbReference type="AlphaFoldDB" id="A0A8J7G9W6"/>
<dbReference type="Gene3D" id="3.30.420.40">
    <property type="match status" value="2"/>
</dbReference>
<keyword evidence="4" id="KW-1185">Reference proteome</keyword>
<evidence type="ECO:0000313" key="3">
    <source>
        <dbReference type="EMBL" id="MBG6135325.1"/>
    </source>
</evidence>
<evidence type="ECO:0000256" key="1">
    <source>
        <dbReference type="ARBA" id="ARBA00006479"/>
    </source>
</evidence>
<evidence type="ECO:0000259" key="2">
    <source>
        <dbReference type="Pfam" id="PF12802"/>
    </source>
</evidence>
<sequence length="397" mass="40395">MARLAGSSRLLRAINESAALGHLLERGPLTRGDLRALTRLSKPTTSDVLRRLEEAGLAMIVGRTSGGPGPNADVYAANPNAAYAAAVSVRDTLGSATMPALAAAVCDLTGTLRARAELHVDPRATDPVDAVTDALAEVCRQAGISLRQLDHVQVAVPGSYDARTDTVHHIDVPGWSRPGLVGELRRRVLKVVDVDNDVNLAAVAERHRGVAAHPDGGAAEGFALLWLGEGIGLAIDLAGTLLRGARQGAGEIGYMPIGLPGPDGRPDFQDLVGGPAVEVLAREHGFAARTGPAAVALAVAAGTPEAAAFLAALAERIAVGLAAVVAVLDPPLVVLAGEVSQAGGEPLRAAVEAALNTAGPLRTPISSTGVTDDAALLGALDAALSAVREHLLSGLQF</sequence>
<dbReference type="InterPro" id="IPR036388">
    <property type="entry name" value="WH-like_DNA-bd_sf"/>
</dbReference>
<dbReference type="Gene3D" id="1.10.10.10">
    <property type="entry name" value="Winged helix-like DNA-binding domain superfamily/Winged helix DNA-binding domain"/>
    <property type="match status" value="1"/>
</dbReference>
<dbReference type="InterPro" id="IPR000835">
    <property type="entry name" value="HTH_MarR-typ"/>
</dbReference>
<feature type="domain" description="HTH marR-type" evidence="2">
    <location>
        <begin position="16"/>
        <end position="57"/>
    </location>
</feature>
<comment type="caution">
    <text evidence="3">The sequence shown here is derived from an EMBL/GenBank/DDBJ whole genome shotgun (WGS) entry which is preliminary data.</text>
</comment>
<keyword evidence="3" id="KW-0808">Transferase</keyword>
<evidence type="ECO:0000313" key="4">
    <source>
        <dbReference type="Proteomes" id="UP000622552"/>
    </source>
</evidence>
<organism evidence="3 4">
    <name type="scientific">Longispora fulva</name>
    <dbReference type="NCBI Taxonomy" id="619741"/>
    <lineage>
        <taxon>Bacteria</taxon>
        <taxon>Bacillati</taxon>
        <taxon>Actinomycetota</taxon>
        <taxon>Actinomycetes</taxon>
        <taxon>Micromonosporales</taxon>
        <taxon>Micromonosporaceae</taxon>
        <taxon>Longispora</taxon>
    </lineage>
</organism>
<dbReference type="PANTHER" id="PTHR18964">
    <property type="entry name" value="ROK (REPRESSOR, ORF, KINASE) FAMILY"/>
    <property type="match status" value="1"/>
</dbReference>
<dbReference type="InterPro" id="IPR043129">
    <property type="entry name" value="ATPase_NBD"/>
</dbReference>
<gene>
    <name evidence="3" type="ORF">IW245_001519</name>
</gene>